<feature type="transmembrane region" description="Helical" evidence="7">
    <location>
        <begin position="203"/>
        <end position="231"/>
    </location>
</feature>
<sequence>MTLPNSEKSSAQASPTALPPIAQVPALWTFVGLVAGLVGGLTVAFFAPEGLPLITTWVQPIGEMWLRGLQATIVPLVAALLFTGVTQAVAMASAGAMARRSLGMFLGFLAFSAGISLLVTPALLTLLPVPAEAGAALRTSLVAAPTGPVPGVAEFLRSIVPTNVIDAAANDRMLPLILFMSVFALAVGRLARPQREVMTTFFAALASAMLVVIGWVLALAPLGVFALSMAVAATSGIAAIGALAHYVIIVVLTGSVVLIAGYVFAVVIARQPLGAFARAMLPVQTIALSTQSSLASLPAMLGACRKLGVRETTSEFVMPLAVALFRATSPAMNLAVAIYVAHLYGVTLTPMLMFSAWVVAILVSLSSVSLPGSISFVASVGPIAIAMNAPLAPLALLVAVEVLPDLMRTLGNVTLDVAVTSAVDRRSRRSPEATI</sequence>
<dbReference type="AlphaFoldDB" id="A0A7W5ZYA3"/>
<comment type="subcellular location">
    <subcellularLocation>
        <location evidence="1">Cell membrane</location>
        <topology evidence="1">Multi-pass membrane protein</topology>
    </subcellularLocation>
</comment>
<dbReference type="InterPro" id="IPR036458">
    <property type="entry name" value="Na:dicarbo_symporter_sf"/>
</dbReference>
<dbReference type="EMBL" id="JACICY010000011">
    <property type="protein sequence ID" value="MBB3862240.1"/>
    <property type="molecule type" value="Genomic_DNA"/>
</dbReference>
<dbReference type="Proteomes" id="UP000562395">
    <property type="component" value="Unassembled WGS sequence"/>
</dbReference>
<name>A0A7W5ZYA3_9SPHN</name>
<comment type="caution">
    <text evidence="8">The sequence shown here is derived from an EMBL/GenBank/DDBJ whole genome shotgun (WGS) entry which is preliminary data.</text>
</comment>
<evidence type="ECO:0000256" key="1">
    <source>
        <dbReference type="ARBA" id="ARBA00004651"/>
    </source>
</evidence>
<organism evidence="8 9">
    <name type="scientific">Novosphingobium hassiacum</name>
    <dbReference type="NCBI Taxonomy" id="173676"/>
    <lineage>
        <taxon>Bacteria</taxon>
        <taxon>Pseudomonadati</taxon>
        <taxon>Pseudomonadota</taxon>
        <taxon>Alphaproteobacteria</taxon>
        <taxon>Sphingomonadales</taxon>
        <taxon>Sphingomonadaceae</taxon>
        <taxon>Novosphingobium</taxon>
    </lineage>
</organism>
<accession>A0A7W5ZYA3</accession>
<feature type="transmembrane region" description="Helical" evidence="7">
    <location>
        <begin position="26"/>
        <end position="48"/>
    </location>
</feature>
<evidence type="ECO:0000256" key="5">
    <source>
        <dbReference type="ARBA" id="ARBA00022989"/>
    </source>
</evidence>
<evidence type="ECO:0000313" key="8">
    <source>
        <dbReference type="EMBL" id="MBB3862240.1"/>
    </source>
</evidence>
<keyword evidence="2" id="KW-0813">Transport</keyword>
<evidence type="ECO:0000256" key="2">
    <source>
        <dbReference type="ARBA" id="ARBA00022448"/>
    </source>
</evidence>
<protein>
    <submittedName>
        <fullName evidence="8">Na+/H+-dicarboxylate symporter</fullName>
    </submittedName>
</protein>
<dbReference type="GO" id="GO:0005886">
    <property type="term" value="C:plasma membrane"/>
    <property type="evidence" value="ECO:0007669"/>
    <property type="project" value="UniProtKB-SubCell"/>
</dbReference>
<feature type="transmembrane region" description="Helical" evidence="7">
    <location>
        <begin position="351"/>
        <end position="370"/>
    </location>
</feature>
<feature type="transmembrane region" description="Helical" evidence="7">
    <location>
        <begin position="243"/>
        <end position="269"/>
    </location>
</feature>
<evidence type="ECO:0000256" key="7">
    <source>
        <dbReference type="SAM" id="Phobius"/>
    </source>
</evidence>
<feature type="transmembrane region" description="Helical" evidence="7">
    <location>
        <begin position="68"/>
        <end position="90"/>
    </location>
</feature>
<proteinExistence type="predicted"/>
<feature type="transmembrane region" description="Helical" evidence="7">
    <location>
        <begin position="102"/>
        <end position="124"/>
    </location>
</feature>
<evidence type="ECO:0000313" key="9">
    <source>
        <dbReference type="Proteomes" id="UP000562395"/>
    </source>
</evidence>
<reference evidence="8 9" key="1">
    <citation type="submission" date="2020-08" db="EMBL/GenBank/DDBJ databases">
        <title>Genomic Encyclopedia of Type Strains, Phase IV (KMG-IV): sequencing the most valuable type-strain genomes for metagenomic binning, comparative biology and taxonomic classification.</title>
        <authorList>
            <person name="Goeker M."/>
        </authorList>
    </citation>
    <scope>NUCLEOTIDE SEQUENCE [LARGE SCALE GENOMIC DNA]</scope>
    <source>
        <strain evidence="8 9">DSM 14552</strain>
    </source>
</reference>
<dbReference type="GO" id="GO:0015293">
    <property type="term" value="F:symporter activity"/>
    <property type="evidence" value="ECO:0007669"/>
    <property type="project" value="UniProtKB-KW"/>
</dbReference>
<dbReference type="Pfam" id="PF00375">
    <property type="entry name" value="SDF"/>
    <property type="match status" value="1"/>
</dbReference>
<dbReference type="PANTHER" id="PTHR42865">
    <property type="entry name" value="PROTON/GLUTAMATE-ASPARTATE SYMPORTER"/>
    <property type="match status" value="1"/>
</dbReference>
<evidence type="ECO:0000256" key="6">
    <source>
        <dbReference type="ARBA" id="ARBA00023136"/>
    </source>
</evidence>
<dbReference type="Gene3D" id="1.10.3860.10">
    <property type="entry name" value="Sodium:dicarboxylate symporter"/>
    <property type="match status" value="1"/>
</dbReference>
<dbReference type="PRINTS" id="PR00173">
    <property type="entry name" value="EDTRNSPORT"/>
</dbReference>
<keyword evidence="6 7" id="KW-0472">Membrane</keyword>
<keyword evidence="3" id="KW-1003">Cell membrane</keyword>
<dbReference type="RefSeq" id="WP_183614742.1">
    <property type="nucleotide sequence ID" value="NZ_JACICY010000011.1"/>
</dbReference>
<keyword evidence="4 7" id="KW-0812">Transmembrane</keyword>
<evidence type="ECO:0000256" key="4">
    <source>
        <dbReference type="ARBA" id="ARBA00022692"/>
    </source>
</evidence>
<keyword evidence="5 7" id="KW-1133">Transmembrane helix</keyword>
<feature type="transmembrane region" description="Helical" evidence="7">
    <location>
        <begin position="376"/>
        <end position="400"/>
    </location>
</feature>
<keyword evidence="9" id="KW-1185">Reference proteome</keyword>
<gene>
    <name evidence="8" type="ORF">GGQ88_003538</name>
</gene>
<dbReference type="SUPFAM" id="SSF118215">
    <property type="entry name" value="Proton glutamate symport protein"/>
    <property type="match status" value="1"/>
</dbReference>
<dbReference type="PANTHER" id="PTHR42865:SF7">
    <property type="entry name" value="PROTON_GLUTAMATE-ASPARTATE SYMPORTER"/>
    <property type="match status" value="1"/>
</dbReference>
<evidence type="ECO:0000256" key="3">
    <source>
        <dbReference type="ARBA" id="ARBA00022475"/>
    </source>
</evidence>
<feature type="transmembrane region" description="Helical" evidence="7">
    <location>
        <begin position="173"/>
        <end position="191"/>
    </location>
</feature>
<dbReference type="InterPro" id="IPR001991">
    <property type="entry name" value="Na-dicarboxylate_symporter"/>
</dbReference>